<dbReference type="PANTHER" id="PTHR44145">
    <property type="entry name" value="DNAJ HOMOLOG SUBFAMILY A MEMBER 3, MITOCHONDRIAL"/>
    <property type="match status" value="1"/>
</dbReference>
<dbReference type="PROSITE" id="PS51188">
    <property type="entry name" value="ZF_CR"/>
    <property type="match status" value="1"/>
</dbReference>
<feature type="domain" description="CR-type" evidence="19">
    <location>
        <begin position="252"/>
        <end position="330"/>
    </location>
</feature>
<dbReference type="PANTHER" id="PTHR44145:SF3">
    <property type="entry name" value="DNAJ HOMOLOG SUBFAMILY A MEMBER 3, MITOCHONDRIAL"/>
    <property type="match status" value="1"/>
</dbReference>
<evidence type="ECO:0000256" key="10">
    <source>
        <dbReference type="ARBA" id="ARBA00022990"/>
    </source>
</evidence>
<dbReference type="GO" id="GO:0051082">
    <property type="term" value="F:unfolded protein binding"/>
    <property type="evidence" value="ECO:0007669"/>
    <property type="project" value="InterPro"/>
</dbReference>
<dbReference type="Gene3D" id="2.60.260.20">
    <property type="entry name" value="Urease metallochaperone UreE, N-terminal domain"/>
    <property type="match status" value="2"/>
</dbReference>
<keyword evidence="4 16" id="KW-0479">Metal-binding</keyword>
<dbReference type="Pfam" id="PF01556">
    <property type="entry name" value="DnaJ_C"/>
    <property type="match status" value="1"/>
</dbReference>
<dbReference type="Pfam" id="PF00226">
    <property type="entry name" value="DnaJ"/>
    <property type="match status" value="1"/>
</dbReference>
<comment type="caution">
    <text evidence="20">The sequence shown here is derived from an EMBL/GenBank/DDBJ whole genome shotgun (WGS) entry which is preliminary data.</text>
</comment>
<evidence type="ECO:0000256" key="5">
    <source>
        <dbReference type="ARBA" id="ARBA00022737"/>
    </source>
</evidence>
<keyword evidence="7" id="KW-1000">Mitochondrion outer membrane</keyword>
<reference evidence="20 21" key="1">
    <citation type="submission" date="2015-12" db="EMBL/GenBank/DDBJ databases">
        <title>The genome of Folsomia candida.</title>
        <authorList>
            <person name="Faddeeva A."/>
            <person name="Derks M.F."/>
            <person name="Anvar Y."/>
            <person name="Smit S."/>
            <person name="Van Straalen N."/>
            <person name="Roelofs D."/>
        </authorList>
    </citation>
    <scope>NUCLEOTIDE SEQUENCE [LARGE SCALE GENOMIC DNA]</scope>
    <source>
        <strain evidence="20 21">VU population</strain>
        <tissue evidence="20">Whole body</tissue>
    </source>
</reference>
<dbReference type="CDD" id="cd10719">
    <property type="entry name" value="DnaJ_zf"/>
    <property type="match status" value="1"/>
</dbReference>
<dbReference type="FunFam" id="2.10.230.10:FF:000003">
    <property type="entry name" value="dnaJ homolog subfamily A member 3, mitochondrial"/>
    <property type="match status" value="1"/>
</dbReference>
<evidence type="ECO:0000256" key="2">
    <source>
        <dbReference type="ARBA" id="ARBA00022473"/>
    </source>
</evidence>
<evidence type="ECO:0000256" key="16">
    <source>
        <dbReference type="PROSITE-ProRule" id="PRU00546"/>
    </source>
</evidence>
<feature type="domain" description="J" evidence="18">
    <location>
        <begin position="93"/>
        <end position="157"/>
    </location>
</feature>
<evidence type="ECO:0000256" key="15">
    <source>
        <dbReference type="ARBA" id="ARBA00093620"/>
    </source>
</evidence>
<evidence type="ECO:0000256" key="7">
    <source>
        <dbReference type="ARBA" id="ARBA00022787"/>
    </source>
</evidence>
<keyword evidence="8 16" id="KW-0862">Zinc</keyword>
<dbReference type="GO" id="GO:0005829">
    <property type="term" value="C:cytosol"/>
    <property type="evidence" value="ECO:0007669"/>
    <property type="project" value="UniProtKB-ARBA"/>
</dbReference>
<dbReference type="InterPro" id="IPR036869">
    <property type="entry name" value="J_dom_sf"/>
</dbReference>
<gene>
    <name evidence="20" type="ORF">Fcan01_02954</name>
</gene>
<dbReference type="EMBL" id="LNIX01000001">
    <property type="protein sequence ID" value="OXA62636.1"/>
    <property type="molecule type" value="Genomic_DNA"/>
</dbReference>
<evidence type="ECO:0000313" key="21">
    <source>
        <dbReference type="Proteomes" id="UP000198287"/>
    </source>
</evidence>
<protein>
    <recommendedName>
        <fullName evidence="15">DnaJ homolog l(2)tid, mitochondrial</fullName>
    </recommendedName>
    <alternativeName>
        <fullName evidence="14">Protein lethal(2)tumorous imaginal discs</fullName>
    </alternativeName>
</protein>
<keyword evidence="6 16" id="KW-0863">Zinc-finger</keyword>
<feature type="compositionally biased region" description="Polar residues" evidence="17">
    <location>
        <begin position="472"/>
        <end position="483"/>
    </location>
</feature>
<evidence type="ECO:0000256" key="6">
    <source>
        <dbReference type="ARBA" id="ARBA00022771"/>
    </source>
</evidence>
<keyword evidence="5" id="KW-0677">Repeat</keyword>
<evidence type="ECO:0000256" key="4">
    <source>
        <dbReference type="ARBA" id="ARBA00022723"/>
    </source>
</evidence>
<dbReference type="HAMAP" id="MF_01152">
    <property type="entry name" value="DnaJ"/>
    <property type="match status" value="1"/>
</dbReference>
<accession>A0A226F129</accession>
<keyword evidence="11" id="KW-0496">Mitochondrion</keyword>
<evidence type="ECO:0000256" key="11">
    <source>
        <dbReference type="ARBA" id="ARBA00023128"/>
    </source>
</evidence>
<dbReference type="PRINTS" id="PR00625">
    <property type="entry name" value="JDOMAIN"/>
</dbReference>
<evidence type="ECO:0000256" key="9">
    <source>
        <dbReference type="ARBA" id="ARBA00022946"/>
    </source>
</evidence>
<keyword evidence="10" id="KW-0007">Acetylation</keyword>
<name>A0A226F129_FOLCA</name>
<evidence type="ECO:0000256" key="1">
    <source>
        <dbReference type="ARBA" id="ARBA00004294"/>
    </source>
</evidence>
<dbReference type="FunFam" id="1.10.287.110:FF:000075">
    <property type="entry name" value="Uncharacterized protein, isoform D"/>
    <property type="match status" value="1"/>
</dbReference>
<keyword evidence="2" id="KW-0217">Developmental protein</keyword>
<dbReference type="InterPro" id="IPR012724">
    <property type="entry name" value="DnaJ"/>
</dbReference>
<proteinExistence type="inferred from homology"/>
<dbReference type="SUPFAM" id="SSF49493">
    <property type="entry name" value="HSP40/DnaJ peptide-binding domain"/>
    <property type="match status" value="2"/>
</dbReference>
<dbReference type="InterPro" id="IPR036410">
    <property type="entry name" value="HSP_DnaJ_Cys-rich_dom_sf"/>
</dbReference>
<dbReference type="GO" id="GO:0005524">
    <property type="term" value="F:ATP binding"/>
    <property type="evidence" value="ECO:0007669"/>
    <property type="project" value="InterPro"/>
</dbReference>
<evidence type="ECO:0000256" key="13">
    <source>
        <dbReference type="ARBA" id="ARBA00023186"/>
    </source>
</evidence>
<dbReference type="InterPro" id="IPR002939">
    <property type="entry name" value="DnaJ_C"/>
</dbReference>
<dbReference type="GO" id="GO:0009408">
    <property type="term" value="P:response to heat"/>
    <property type="evidence" value="ECO:0007669"/>
    <property type="project" value="InterPro"/>
</dbReference>
<dbReference type="Gene3D" id="1.10.287.110">
    <property type="entry name" value="DnaJ domain"/>
    <property type="match status" value="1"/>
</dbReference>
<dbReference type="GO" id="GO:0007005">
    <property type="term" value="P:mitochondrion organization"/>
    <property type="evidence" value="ECO:0007669"/>
    <property type="project" value="TreeGrafter"/>
</dbReference>
<dbReference type="GO" id="GO:0031072">
    <property type="term" value="F:heat shock protein binding"/>
    <property type="evidence" value="ECO:0007669"/>
    <property type="project" value="InterPro"/>
</dbReference>
<dbReference type="Gene3D" id="2.10.230.10">
    <property type="entry name" value="Heat shock protein DnaJ, cysteine-rich domain"/>
    <property type="match status" value="1"/>
</dbReference>
<dbReference type="SMART" id="SM00271">
    <property type="entry name" value="DnaJ"/>
    <property type="match status" value="1"/>
</dbReference>
<dbReference type="GO" id="GO:0006457">
    <property type="term" value="P:protein folding"/>
    <property type="evidence" value="ECO:0007669"/>
    <property type="project" value="InterPro"/>
</dbReference>
<dbReference type="OrthoDB" id="10256793at2759"/>
<dbReference type="SUPFAM" id="SSF46565">
    <property type="entry name" value="Chaperone J-domain"/>
    <property type="match status" value="1"/>
</dbReference>
<dbReference type="InterPro" id="IPR051938">
    <property type="entry name" value="Apopto_cytoskel_mod"/>
</dbReference>
<evidence type="ECO:0000313" key="20">
    <source>
        <dbReference type="EMBL" id="OXA62636.1"/>
    </source>
</evidence>
<dbReference type="PROSITE" id="PS50076">
    <property type="entry name" value="DNAJ_2"/>
    <property type="match status" value="1"/>
</dbReference>
<evidence type="ECO:0000259" key="19">
    <source>
        <dbReference type="PROSITE" id="PS51188"/>
    </source>
</evidence>
<keyword evidence="12" id="KW-0472">Membrane</keyword>
<evidence type="ECO:0000256" key="8">
    <source>
        <dbReference type="ARBA" id="ARBA00022833"/>
    </source>
</evidence>
<organism evidence="20 21">
    <name type="scientific">Folsomia candida</name>
    <name type="common">Springtail</name>
    <dbReference type="NCBI Taxonomy" id="158441"/>
    <lineage>
        <taxon>Eukaryota</taxon>
        <taxon>Metazoa</taxon>
        <taxon>Ecdysozoa</taxon>
        <taxon>Arthropoda</taxon>
        <taxon>Hexapoda</taxon>
        <taxon>Collembola</taxon>
        <taxon>Entomobryomorpha</taxon>
        <taxon>Isotomoidea</taxon>
        <taxon>Isotomidae</taxon>
        <taxon>Proisotominae</taxon>
        <taxon>Folsomia</taxon>
    </lineage>
</organism>
<dbReference type="AlphaFoldDB" id="A0A226F129"/>
<keyword evidence="21" id="KW-1185">Reference proteome</keyword>
<dbReference type="GO" id="GO:0043066">
    <property type="term" value="P:negative regulation of apoptotic process"/>
    <property type="evidence" value="ECO:0007669"/>
    <property type="project" value="TreeGrafter"/>
</dbReference>
<dbReference type="Pfam" id="PF00684">
    <property type="entry name" value="DnaJ_CXXCXGXG"/>
    <property type="match status" value="1"/>
</dbReference>
<dbReference type="OMA" id="MATDYYA"/>
<dbReference type="GO" id="GO:0005102">
    <property type="term" value="F:signaling receptor binding"/>
    <property type="evidence" value="ECO:0007669"/>
    <property type="project" value="UniProtKB-ARBA"/>
</dbReference>
<dbReference type="CDD" id="cd06257">
    <property type="entry name" value="DnaJ"/>
    <property type="match status" value="1"/>
</dbReference>
<dbReference type="InterPro" id="IPR001623">
    <property type="entry name" value="DnaJ_domain"/>
</dbReference>
<keyword evidence="3" id="KW-0488">Methylation</keyword>
<feature type="region of interest" description="Disordered" evidence="17">
    <location>
        <begin position="467"/>
        <end position="490"/>
    </location>
</feature>
<dbReference type="GO" id="GO:0005741">
    <property type="term" value="C:mitochondrial outer membrane"/>
    <property type="evidence" value="ECO:0007669"/>
    <property type="project" value="UniProtKB-SubCell"/>
</dbReference>
<dbReference type="InterPro" id="IPR018253">
    <property type="entry name" value="DnaJ_domain_CS"/>
</dbReference>
<sequence length="504" mass="54826">MASTVSGKLLVSRKALEGLLLRPSNQVIRSRGASSRGYHTLIRPNHNRCHPLSSIKTSKTTAAESSLSKISVDFSIQLKRSIHVSSNLSQRKDYYQILGIPKNAATKEVKNAYYKLAKQYHPDTNKDSNAKLKFQDVSEAYEVLSDDTKRREYDAWGRTSEQMGREGYGGGRGFGSGAQGGGPQWQYQSSVDPEELFRKIFGEFRDPRFGGNPFGQGFGNFGGGGEEDEAFGFGGAQEQILMNLTFEEAARGCLKDTKVNVTETCPKCEGTKAAPGSKTQKCTSCNGTGMETIATGPFVMRSTCRRCKGTRQIITNPCGNCRGTGNVVNRKTVTVPVPAGIEDSQTVRMPVGKKEVFITFRVEKSDYFTRDGIDVHTDTSISFCQAALGGSTRIKGVHENFDLDIPPGTSSHTRMRLRGKGIKRVNGFGHGDHYVHIKIKIPTGLTPEQEALIRAFAEYETNTPGTIKGVTKTKSGQSTNAGSETEGKGGAGEFLKKIKDAILG</sequence>
<dbReference type="SUPFAM" id="SSF57938">
    <property type="entry name" value="DnaJ/Hsp40 cysteine-rich domain"/>
    <property type="match status" value="1"/>
</dbReference>
<comment type="subcellular location">
    <subcellularLocation>
        <location evidence="1">Mitochondrion outer membrane</location>
    </subcellularLocation>
</comment>
<evidence type="ECO:0000256" key="3">
    <source>
        <dbReference type="ARBA" id="ARBA00022481"/>
    </source>
</evidence>
<feature type="zinc finger region" description="CR-type" evidence="16">
    <location>
        <begin position="252"/>
        <end position="330"/>
    </location>
</feature>
<evidence type="ECO:0000256" key="12">
    <source>
        <dbReference type="ARBA" id="ARBA00023136"/>
    </source>
</evidence>
<evidence type="ECO:0000256" key="17">
    <source>
        <dbReference type="SAM" id="MobiDB-lite"/>
    </source>
</evidence>
<dbReference type="InterPro" id="IPR008971">
    <property type="entry name" value="HSP40/DnaJ_pept-bd"/>
</dbReference>
<evidence type="ECO:0000256" key="14">
    <source>
        <dbReference type="ARBA" id="ARBA00080150"/>
    </source>
</evidence>
<keyword evidence="9" id="KW-0809">Transit peptide</keyword>
<dbReference type="FunFam" id="2.60.260.20:FF:000005">
    <property type="entry name" value="Chaperone protein dnaJ 1, mitochondrial"/>
    <property type="match status" value="1"/>
</dbReference>
<dbReference type="PROSITE" id="PS00636">
    <property type="entry name" value="DNAJ_1"/>
    <property type="match status" value="1"/>
</dbReference>
<keyword evidence="13" id="KW-0143">Chaperone</keyword>
<dbReference type="Proteomes" id="UP000198287">
    <property type="component" value="Unassembled WGS sequence"/>
</dbReference>
<evidence type="ECO:0000259" key="18">
    <source>
        <dbReference type="PROSITE" id="PS50076"/>
    </source>
</evidence>
<dbReference type="CDD" id="cd10747">
    <property type="entry name" value="DnaJ_C"/>
    <property type="match status" value="1"/>
</dbReference>
<dbReference type="GO" id="GO:0008270">
    <property type="term" value="F:zinc ion binding"/>
    <property type="evidence" value="ECO:0007669"/>
    <property type="project" value="UniProtKB-KW"/>
</dbReference>
<dbReference type="InterPro" id="IPR001305">
    <property type="entry name" value="HSP_DnaJ_Cys-rich_dom"/>
</dbReference>
<dbReference type="STRING" id="158441.A0A226F129"/>